<dbReference type="Pfam" id="PF13499">
    <property type="entry name" value="EF-hand_7"/>
    <property type="match status" value="1"/>
</dbReference>
<dbReference type="PROSITE" id="PS00018">
    <property type="entry name" value="EF_HAND_1"/>
    <property type="match status" value="2"/>
</dbReference>
<evidence type="ECO:0000259" key="3">
    <source>
        <dbReference type="PROSITE" id="PS50222"/>
    </source>
</evidence>
<dbReference type="SMART" id="SM00054">
    <property type="entry name" value="EFh"/>
    <property type="match status" value="3"/>
</dbReference>
<evidence type="ECO:0000313" key="5">
    <source>
        <dbReference type="Proteomes" id="UP000283509"/>
    </source>
</evidence>
<dbReference type="SUPFAM" id="SSF47473">
    <property type="entry name" value="EF-hand"/>
    <property type="match status" value="1"/>
</dbReference>
<accession>A0A423T0J5</accession>
<feature type="domain" description="EF-hand" evidence="3">
    <location>
        <begin position="86"/>
        <end position="121"/>
    </location>
</feature>
<sequence>MKEGKVNHPSHHAYEFPSDEEDRLGDLFKQLDVNGDGRIDVHDLSEGLKKLNIPQVPGYAELLIQRADVNESNDLTLAEFVNYVQEHEKRLLLVFHTLDANSDGRVDERELKSSFRLGGYRGGAETPETRPGRSLHVRSGNETCDGSTRNERGAYVLLLGYGWHSSVGTCGGFPGALLMGLSRCLPVYDRPLSPSLC</sequence>
<keyword evidence="5" id="KW-1185">Reference proteome</keyword>
<keyword evidence="1" id="KW-0106">Calcium</keyword>
<dbReference type="PROSITE" id="PS50222">
    <property type="entry name" value="EF_HAND_2"/>
    <property type="match status" value="2"/>
</dbReference>
<dbReference type="OrthoDB" id="270584at2759"/>
<dbReference type="EMBL" id="QCYY01002485">
    <property type="protein sequence ID" value="ROT70009.1"/>
    <property type="molecule type" value="Genomic_DNA"/>
</dbReference>
<comment type="caution">
    <text evidence="4">The sequence shown here is derived from an EMBL/GenBank/DDBJ whole genome shotgun (WGS) entry which is preliminary data.</text>
</comment>
<evidence type="ECO:0000256" key="2">
    <source>
        <dbReference type="SAM" id="MobiDB-lite"/>
    </source>
</evidence>
<reference evidence="4 5" key="2">
    <citation type="submission" date="2019-01" db="EMBL/GenBank/DDBJ databases">
        <title>The decoding of complex shrimp genome reveals the adaptation for benthos swimmer, frequently molting mechanism and breeding impact on genome.</title>
        <authorList>
            <person name="Sun Y."/>
            <person name="Gao Y."/>
            <person name="Yu Y."/>
        </authorList>
    </citation>
    <scope>NUCLEOTIDE SEQUENCE [LARGE SCALE GENOMIC DNA]</scope>
    <source>
        <tissue evidence="4">Muscle</tissue>
    </source>
</reference>
<dbReference type="GO" id="GO:0005509">
    <property type="term" value="F:calcium ion binding"/>
    <property type="evidence" value="ECO:0007669"/>
    <property type="project" value="InterPro"/>
</dbReference>
<dbReference type="AlphaFoldDB" id="A0A423T0J5"/>
<dbReference type="InterPro" id="IPR018247">
    <property type="entry name" value="EF_Hand_1_Ca_BS"/>
</dbReference>
<reference evidence="4 5" key="1">
    <citation type="submission" date="2018-04" db="EMBL/GenBank/DDBJ databases">
        <authorList>
            <person name="Zhang X."/>
            <person name="Yuan J."/>
            <person name="Li F."/>
            <person name="Xiang J."/>
        </authorList>
    </citation>
    <scope>NUCLEOTIDE SEQUENCE [LARGE SCALE GENOMIC DNA]</scope>
    <source>
        <tissue evidence="4">Muscle</tissue>
    </source>
</reference>
<dbReference type="Proteomes" id="UP000283509">
    <property type="component" value="Unassembled WGS sequence"/>
</dbReference>
<protein>
    <recommendedName>
        <fullName evidence="3">EF-hand domain-containing protein</fullName>
    </recommendedName>
</protein>
<feature type="domain" description="EF-hand" evidence="3">
    <location>
        <begin position="19"/>
        <end position="54"/>
    </location>
</feature>
<proteinExistence type="predicted"/>
<evidence type="ECO:0000313" key="4">
    <source>
        <dbReference type="EMBL" id="ROT70009.1"/>
    </source>
</evidence>
<dbReference type="InterPro" id="IPR002048">
    <property type="entry name" value="EF_hand_dom"/>
</dbReference>
<dbReference type="Pfam" id="PF13202">
    <property type="entry name" value="EF-hand_5"/>
    <property type="match status" value="1"/>
</dbReference>
<gene>
    <name evidence="4" type="ORF">C7M84_011755</name>
</gene>
<dbReference type="Gene3D" id="1.10.238.10">
    <property type="entry name" value="EF-hand"/>
    <property type="match status" value="1"/>
</dbReference>
<organism evidence="4 5">
    <name type="scientific">Penaeus vannamei</name>
    <name type="common">Whiteleg shrimp</name>
    <name type="synonym">Litopenaeus vannamei</name>
    <dbReference type="NCBI Taxonomy" id="6689"/>
    <lineage>
        <taxon>Eukaryota</taxon>
        <taxon>Metazoa</taxon>
        <taxon>Ecdysozoa</taxon>
        <taxon>Arthropoda</taxon>
        <taxon>Crustacea</taxon>
        <taxon>Multicrustacea</taxon>
        <taxon>Malacostraca</taxon>
        <taxon>Eumalacostraca</taxon>
        <taxon>Eucarida</taxon>
        <taxon>Decapoda</taxon>
        <taxon>Dendrobranchiata</taxon>
        <taxon>Penaeoidea</taxon>
        <taxon>Penaeidae</taxon>
        <taxon>Penaeus</taxon>
    </lineage>
</organism>
<dbReference type="STRING" id="6689.A0A423T0J5"/>
<feature type="region of interest" description="Disordered" evidence="2">
    <location>
        <begin position="118"/>
        <end position="145"/>
    </location>
</feature>
<dbReference type="InterPro" id="IPR011992">
    <property type="entry name" value="EF-hand-dom_pair"/>
</dbReference>
<evidence type="ECO:0000256" key="1">
    <source>
        <dbReference type="ARBA" id="ARBA00022837"/>
    </source>
</evidence>
<name>A0A423T0J5_PENVA</name>